<organism evidence="4 5">
    <name type="scientific">Dunaliella salina</name>
    <name type="common">Green alga</name>
    <name type="synonym">Protococcus salinus</name>
    <dbReference type="NCBI Taxonomy" id="3046"/>
    <lineage>
        <taxon>Eukaryota</taxon>
        <taxon>Viridiplantae</taxon>
        <taxon>Chlorophyta</taxon>
        <taxon>core chlorophytes</taxon>
        <taxon>Chlorophyceae</taxon>
        <taxon>CS clade</taxon>
        <taxon>Chlamydomonadales</taxon>
        <taxon>Dunaliellaceae</taxon>
        <taxon>Dunaliella</taxon>
    </lineage>
</organism>
<evidence type="ECO:0000256" key="1">
    <source>
        <dbReference type="ARBA" id="ARBA00022603"/>
    </source>
</evidence>
<accession>A0ABQ7G8I4</accession>
<evidence type="ECO:0000256" key="2">
    <source>
        <dbReference type="ARBA" id="ARBA00022679"/>
    </source>
</evidence>
<dbReference type="EMBL" id="MU069994">
    <property type="protein sequence ID" value="KAF5830920.1"/>
    <property type="molecule type" value="Genomic_DNA"/>
</dbReference>
<comment type="caution">
    <text evidence="4">The sequence shown here is derived from an EMBL/GenBank/DDBJ whole genome shotgun (WGS) entry which is preliminary data.</text>
</comment>
<evidence type="ECO:0000313" key="4">
    <source>
        <dbReference type="EMBL" id="KAF5830920.1"/>
    </source>
</evidence>
<feature type="compositionally biased region" description="Basic and acidic residues" evidence="3">
    <location>
        <begin position="51"/>
        <end position="61"/>
    </location>
</feature>
<reference evidence="4" key="1">
    <citation type="submission" date="2017-08" db="EMBL/GenBank/DDBJ databases">
        <authorList>
            <person name="Polle J.E."/>
            <person name="Barry K."/>
            <person name="Cushman J."/>
            <person name="Schmutz J."/>
            <person name="Tran D."/>
            <person name="Hathwaick L.T."/>
            <person name="Yim W.C."/>
            <person name="Jenkins J."/>
            <person name="Mckie-Krisberg Z.M."/>
            <person name="Prochnik S."/>
            <person name="Lindquist E."/>
            <person name="Dockter R.B."/>
            <person name="Adam C."/>
            <person name="Molina H."/>
            <person name="Bunkerborg J."/>
            <person name="Jin E."/>
            <person name="Buchheim M."/>
            <person name="Magnuson J."/>
        </authorList>
    </citation>
    <scope>NUCLEOTIDE SEQUENCE</scope>
    <source>
        <strain evidence="4">CCAP 19/18</strain>
    </source>
</reference>
<feature type="region of interest" description="Disordered" evidence="3">
    <location>
        <begin position="34"/>
        <end position="92"/>
    </location>
</feature>
<name>A0ABQ7G8I4_DUNSA</name>
<protein>
    <submittedName>
        <fullName evidence="4">Uncharacterized protein</fullName>
    </submittedName>
</protein>
<gene>
    <name evidence="4" type="ORF">DUNSADRAFT_13852</name>
</gene>
<dbReference type="InterPro" id="IPR001525">
    <property type="entry name" value="C5_MeTfrase"/>
</dbReference>
<keyword evidence="2" id="KW-0808">Transferase</keyword>
<proteinExistence type="predicted"/>
<dbReference type="Pfam" id="PF00145">
    <property type="entry name" value="DNA_methylase"/>
    <property type="match status" value="1"/>
</dbReference>
<evidence type="ECO:0000256" key="3">
    <source>
        <dbReference type="SAM" id="MobiDB-lite"/>
    </source>
</evidence>
<sequence>MMSNMTLGGHHARWALQLQPYSFNIIHRPGKIHQNEDIASRHPLPSTADSSDARLDEKDQPDPQAPTVISNPAATTPAIHTTPSTTAAGPPKYDYSTLPTSIGPHIALGTPQFLSINTTPLPGIHGLNLLTDISICSPPPITLYEPFGGVCSGLEAALLAGLHVQQYIYSDPDPAAQAVAALRLTYLHIVFPAQLPHSASNNTFSTLPHDVDNITNLHLIRTFARDPRPLLIIAGWECQDLSPAGPNTGLHGSRSNTFFSLLQLVATTQTIRPNMPTAYIIENVATTYHFNPNIRHHHITITNALGQPTTSDAAACGAASHRLRHLWTSMAPTPALQDAIYHSYPHSRKPPDSRADSILFRVLEDWL</sequence>
<keyword evidence="5" id="KW-1185">Reference proteome</keyword>
<keyword evidence="1" id="KW-0489">Methyltransferase</keyword>
<dbReference type="InterPro" id="IPR029063">
    <property type="entry name" value="SAM-dependent_MTases_sf"/>
</dbReference>
<dbReference type="Proteomes" id="UP000815325">
    <property type="component" value="Unassembled WGS sequence"/>
</dbReference>
<evidence type="ECO:0000313" key="5">
    <source>
        <dbReference type="Proteomes" id="UP000815325"/>
    </source>
</evidence>
<dbReference type="SUPFAM" id="SSF53335">
    <property type="entry name" value="S-adenosyl-L-methionine-dependent methyltransferases"/>
    <property type="match status" value="1"/>
</dbReference>
<dbReference type="Gene3D" id="3.40.50.150">
    <property type="entry name" value="Vaccinia Virus protein VP39"/>
    <property type="match status" value="1"/>
</dbReference>
<feature type="compositionally biased region" description="Low complexity" evidence="3">
    <location>
        <begin position="72"/>
        <end position="88"/>
    </location>
</feature>